<protein>
    <submittedName>
        <fullName evidence="2">Uncharacterized protein</fullName>
    </submittedName>
</protein>
<dbReference type="RefSeq" id="XP_051609837.1">
    <property type="nucleotide sequence ID" value="XM_051750920.1"/>
</dbReference>
<feature type="compositionally biased region" description="Polar residues" evidence="1">
    <location>
        <begin position="174"/>
        <end position="188"/>
    </location>
</feature>
<dbReference type="GeneID" id="76149748"/>
<feature type="region of interest" description="Disordered" evidence="1">
    <location>
        <begin position="54"/>
        <end position="140"/>
    </location>
</feature>
<feature type="compositionally biased region" description="Low complexity" evidence="1">
    <location>
        <begin position="84"/>
        <end position="105"/>
    </location>
</feature>
<feature type="region of interest" description="Disordered" evidence="1">
    <location>
        <begin position="1"/>
        <end position="40"/>
    </location>
</feature>
<gene>
    <name evidence="2" type="ORF">KGF57_001689</name>
</gene>
<dbReference type="AlphaFoldDB" id="A0AAD5BGI5"/>
<evidence type="ECO:0000313" key="3">
    <source>
        <dbReference type="Proteomes" id="UP001204833"/>
    </source>
</evidence>
<organism evidence="2 3">
    <name type="scientific">Candida theae</name>
    <dbReference type="NCBI Taxonomy" id="1198502"/>
    <lineage>
        <taxon>Eukaryota</taxon>
        <taxon>Fungi</taxon>
        <taxon>Dikarya</taxon>
        <taxon>Ascomycota</taxon>
        <taxon>Saccharomycotina</taxon>
        <taxon>Pichiomycetes</taxon>
        <taxon>Debaryomycetaceae</taxon>
        <taxon>Candida/Lodderomyces clade</taxon>
        <taxon>Candida</taxon>
    </lineage>
</organism>
<proteinExistence type="predicted"/>
<comment type="caution">
    <text evidence="2">The sequence shown here is derived from an EMBL/GenBank/DDBJ whole genome shotgun (WGS) entry which is preliminary data.</text>
</comment>
<evidence type="ECO:0000256" key="1">
    <source>
        <dbReference type="SAM" id="MobiDB-lite"/>
    </source>
</evidence>
<name>A0AAD5BGI5_9ASCO</name>
<feature type="region of interest" description="Disordered" evidence="1">
    <location>
        <begin position="174"/>
        <end position="258"/>
    </location>
</feature>
<reference evidence="2 3" key="1">
    <citation type="journal article" date="2022" name="DNA Res.">
        <title>Genome analysis of five recently described species of the CUG-Ser clade uncovers Candida theae as a new hybrid lineage with pathogenic potential in the Candida parapsilosis species complex.</title>
        <authorList>
            <person name="Mixao V."/>
            <person name="Del Olmo V."/>
            <person name="Hegedusova E."/>
            <person name="Saus E."/>
            <person name="Pryszcz L."/>
            <person name="Cillingova A."/>
            <person name="Nosek J."/>
            <person name="Gabaldon T."/>
        </authorList>
    </citation>
    <scope>NUCLEOTIDE SEQUENCE [LARGE SCALE GENOMIC DNA]</scope>
    <source>
        <strain evidence="2 3">CBS 12239</strain>
    </source>
</reference>
<feature type="compositionally biased region" description="Polar residues" evidence="1">
    <location>
        <begin position="1"/>
        <end position="29"/>
    </location>
</feature>
<evidence type="ECO:0000313" key="2">
    <source>
        <dbReference type="EMBL" id="KAI5961564.1"/>
    </source>
</evidence>
<dbReference type="EMBL" id="JAIHNG010000075">
    <property type="protein sequence ID" value="KAI5961564.1"/>
    <property type="molecule type" value="Genomic_DNA"/>
</dbReference>
<accession>A0AAD5BGI5</accession>
<keyword evidence="3" id="KW-1185">Reference proteome</keyword>
<sequence>MWASASKRSLLSGSARNAVRFNSTKNGDASSKAVPEFNLNDIFKRIDQVTTKAAELNKQRHLNKPSQGAKAKSGNQPRYKSRFQGSQQQKQQQQGPSNQQRQQRPFRAQKQDSPSRPFRFQGDENRAANVLRGESGTAQGKRFRVFKGESQSTQQQQPFNQAYSQETTNGLYRQNQRGASFNSNSTTFREVPETSRSPKLFEPLGSGFQRDESRGKPWQGRGEATRNSDNKPASRPFKRRAAGQRRTGGPAAGSDKPAIAAPIESKELVAEPLTPTLKPEQFFYGKVPSIVSSISSRVASVAKLCLLDSKYPYNLPKQIIENAPSSSQNKFILQKNWNLEPNQEVLRGRISSVVLGQVESLDLKGNTNATSLQVSHDLSINPTLHLDQKQQMFDTIHSLNTLKTIFKDAHWRKAKK</sequence>
<dbReference type="Proteomes" id="UP001204833">
    <property type="component" value="Unassembled WGS sequence"/>
</dbReference>